<evidence type="ECO:0000313" key="1">
    <source>
        <dbReference type="EMBL" id="KAB2930081.1"/>
    </source>
</evidence>
<sequence length="98" mass="11477">MHIISVRRLKAFWEEHNQAKNPLRAWYSEAKIADWGSFADIKARYRSADVVAGDRVIFNIAGNQYRLVVKFDFVKRTGFIKFVGTHAEYDRINVEEVE</sequence>
<evidence type="ECO:0000313" key="2">
    <source>
        <dbReference type="Proteomes" id="UP000460298"/>
    </source>
</evidence>
<dbReference type="AlphaFoldDB" id="A0A833LWZ1"/>
<dbReference type="EMBL" id="WBUI01000023">
    <property type="protein sequence ID" value="KAB2930081.1"/>
    <property type="molecule type" value="Genomic_DNA"/>
</dbReference>
<comment type="caution">
    <text evidence="1">The sequence shown here is derived from an EMBL/GenBank/DDBJ whole genome shotgun (WGS) entry which is preliminary data.</text>
</comment>
<dbReference type="GO" id="GO:0003723">
    <property type="term" value="F:RNA binding"/>
    <property type="evidence" value="ECO:0007669"/>
    <property type="project" value="InterPro"/>
</dbReference>
<dbReference type="GO" id="GO:0004519">
    <property type="term" value="F:endonuclease activity"/>
    <property type="evidence" value="ECO:0007669"/>
    <property type="project" value="InterPro"/>
</dbReference>
<dbReference type="Pfam" id="PF09907">
    <property type="entry name" value="HigB_toxin"/>
    <property type="match status" value="1"/>
</dbReference>
<dbReference type="InterPro" id="IPR018669">
    <property type="entry name" value="Toxin_HigB"/>
</dbReference>
<dbReference type="GO" id="GO:0110001">
    <property type="term" value="C:toxin-antitoxin complex"/>
    <property type="evidence" value="ECO:0007669"/>
    <property type="project" value="InterPro"/>
</dbReference>
<organism evidence="1 2">
    <name type="scientific">Leptonema illini</name>
    <dbReference type="NCBI Taxonomy" id="183"/>
    <lineage>
        <taxon>Bacteria</taxon>
        <taxon>Pseudomonadati</taxon>
        <taxon>Spirochaetota</taxon>
        <taxon>Spirochaetia</taxon>
        <taxon>Leptospirales</taxon>
        <taxon>Leptospiraceae</taxon>
        <taxon>Leptonema</taxon>
    </lineage>
</organism>
<proteinExistence type="predicted"/>
<name>A0A833LWZ1_9LEPT</name>
<reference evidence="1 2" key="1">
    <citation type="submission" date="2019-10" db="EMBL/GenBank/DDBJ databases">
        <title>Extracellular Electron Transfer in a Candidatus Methanoperedens spp. Enrichment Culture.</title>
        <authorList>
            <person name="Berger S."/>
            <person name="Rangel Shaw D."/>
            <person name="Berben T."/>
            <person name="In 'T Zandt M."/>
            <person name="Frank J."/>
            <person name="Reimann J."/>
            <person name="Jetten M.S.M."/>
            <person name="Welte C.U."/>
        </authorList>
    </citation>
    <scope>NUCLEOTIDE SEQUENCE [LARGE SCALE GENOMIC DNA]</scope>
    <source>
        <strain evidence="1">SB12</strain>
    </source>
</reference>
<dbReference type="Proteomes" id="UP000460298">
    <property type="component" value="Unassembled WGS sequence"/>
</dbReference>
<accession>A0A833LWZ1</accession>
<gene>
    <name evidence="1" type="ORF">F9K24_17990</name>
</gene>
<protein>
    <submittedName>
        <fullName evidence="1">Type II toxin-antitoxin system HigB family toxin</fullName>
    </submittedName>
</protein>